<evidence type="ECO:0000313" key="9">
    <source>
        <dbReference type="Proteomes" id="UP000429211"/>
    </source>
</evidence>
<keyword evidence="3 6" id="KW-0812">Transmembrane</keyword>
<sequence>MSRTMQPEVSMPLRKGGTSIAFLMVAFLTATFAFQLNASMLSPALVTMQSELNTTATQIGLSQTVFFTSAALFSLFLPRLADLMGRKKVLMGMLLFTVAGCTVSALAPNVTVLLVGRLLQGAAGPIVTLCIIMLHVRVPDEKQYTKLMAVITSVNGGIAGVDAIAGGWIAGTWGYRPIFWTMAVIGIASTILVGIFADESVAEGSQNERMDWLGVIFLVVAVGTALTAVNSMQHIAEVNWMFVGILLAIALAAFVTFWAVERKSSHPLSPVHYLKQRRTWGLLLTTLLSLTGVFAIMNGVVPAIAQDSECGAGVSASISSFFTLTPYAIIGLIFGPIAGILATKFGYLKVLRCGLGISVAAAAIGTFVVHTPTVAGLLGLSLLLGISYAGTVNIMLNGLGVVLSPKDNTGYLTGFNAGAFNLGAGISYTVLYGVMDAFSQSNGTSAGYVASMIGGAVVLLLALGCSFLIPRPETLND</sequence>
<dbReference type="Proteomes" id="UP000429211">
    <property type="component" value="Unassembled WGS sequence"/>
</dbReference>
<keyword evidence="2" id="KW-0813">Transport</keyword>
<dbReference type="SUPFAM" id="SSF103473">
    <property type="entry name" value="MFS general substrate transporter"/>
    <property type="match status" value="1"/>
</dbReference>
<dbReference type="PANTHER" id="PTHR23501:SF191">
    <property type="entry name" value="VACUOLAR BASIC AMINO ACID TRANSPORTER 4"/>
    <property type="match status" value="1"/>
</dbReference>
<reference evidence="8 9" key="1">
    <citation type="journal article" date="2019" name="Nat. Med.">
        <title>A library of human gut bacterial isolates paired with longitudinal multiomics data enables mechanistic microbiome research.</title>
        <authorList>
            <person name="Poyet M."/>
            <person name="Groussin M."/>
            <person name="Gibbons S.M."/>
            <person name="Avila-Pacheco J."/>
            <person name="Jiang X."/>
            <person name="Kearney S.M."/>
            <person name="Perrotta A.R."/>
            <person name="Berdy B."/>
            <person name="Zhao S."/>
            <person name="Lieberman T.D."/>
            <person name="Swanson P.K."/>
            <person name="Smith M."/>
            <person name="Roesemann S."/>
            <person name="Alexander J.E."/>
            <person name="Rich S.A."/>
            <person name="Livny J."/>
            <person name="Vlamakis H."/>
            <person name="Clish C."/>
            <person name="Bullock K."/>
            <person name="Deik A."/>
            <person name="Scott J."/>
            <person name="Pierce K.A."/>
            <person name="Xavier R.J."/>
            <person name="Alm E.J."/>
        </authorList>
    </citation>
    <scope>NUCLEOTIDE SEQUENCE [LARGE SCALE GENOMIC DNA]</scope>
    <source>
        <strain evidence="8 9">BIOML-A2</strain>
    </source>
</reference>
<evidence type="ECO:0000256" key="6">
    <source>
        <dbReference type="SAM" id="Phobius"/>
    </source>
</evidence>
<dbReference type="GO" id="GO:0005886">
    <property type="term" value="C:plasma membrane"/>
    <property type="evidence" value="ECO:0007669"/>
    <property type="project" value="UniProtKB-SubCell"/>
</dbReference>
<feature type="domain" description="Major facilitator superfamily (MFS) profile" evidence="7">
    <location>
        <begin position="23"/>
        <end position="473"/>
    </location>
</feature>
<dbReference type="RefSeq" id="WP_034520873.1">
    <property type="nucleotide sequence ID" value="NZ_CACRSP010000015.1"/>
</dbReference>
<evidence type="ECO:0000256" key="2">
    <source>
        <dbReference type="ARBA" id="ARBA00022448"/>
    </source>
</evidence>
<comment type="caution">
    <text evidence="8">The sequence shown here is derived from an EMBL/GenBank/DDBJ whole genome shotgun (WGS) entry which is preliminary data.</text>
</comment>
<feature type="transmembrane region" description="Helical" evidence="6">
    <location>
        <begin position="447"/>
        <end position="469"/>
    </location>
</feature>
<dbReference type="CDD" id="cd17504">
    <property type="entry name" value="MFS_MMR_MDR_like"/>
    <property type="match status" value="1"/>
</dbReference>
<feature type="transmembrane region" description="Helical" evidence="6">
    <location>
        <begin position="240"/>
        <end position="260"/>
    </location>
</feature>
<protein>
    <submittedName>
        <fullName evidence="8">MFS transporter</fullName>
    </submittedName>
</protein>
<feature type="transmembrane region" description="Helical" evidence="6">
    <location>
        <begin position="375"/>
        <end position="403"/>
    </location>
</feature>
<evidence type="ECO:0000256" key="1">
    <source>
        <dbReference type="ARBA" id="ARBA00004429"/>
    </source>
</evidence>
<feature type="transmembrane region" description="Helical" evidence="6">
    <location>
        <begin position="209"/>
        <end position="228"/>
    </location>
</feature>
<feature type="transmembrane region" description="Helical" evidence="6">
    <location>
        <begin position="57"/>
        <end position="77"/>
    </location>
</feature>
<dbReference type="EMBL" id="WDPD01000001">
    <property type="protein sequence ID" value="KAB7462592.1"/>
    <property type="molecule type" value="Genomic_DNA"/>
</dbReference>
<feature type="transmembrane region" description="Helical" evidence="6">
    <location>
        <begin position="324"/>
        <end position="343"/>
    </location>
</feature>
<feature type="transmembrane region" description="Helical" evidence="6">
    <location>
        <begin position="280"/>
        <end position="304"/>
    </location>
</feature>
<gene>
    <name evidence="8" type="ORF">GBB04_02130</name>
</gene>
<evidence type="ECO:0000313" key="8">
    <source>
        <dbReference type="EMBL" id="KAB7462592.1"/>
    </source>
</evidence>
<comment type="subcellular location">
    <subcellularLocation>
        <location evidence="1">Cell inner membrane</location>
        <topology evidence="1">Multi-pass membrane protein</topology>
    </subcellularLocation>
</comment>
<dbReference type="Pfam" id="PF07690">
    <property type="entry name" value="MFS_1"/>
    <property type="match status" value="1"/>
</dbReference>
<name>A0A7J5TKN0_9BIFI</name>
<evidence type="ECO:0000256" key="4">
    <source>
        <dbReference type="ARBA" id="ARBA00022989"/>
    </source>
</evidence>
<keyword evidence="4 6" id="KW-1133">Transmembrane helix</keyword>
<feature type="transmembrane region" description="Helical" evidence="6">
    <location>
        <begin position="177"/>
        <end position="197"/>
    </location>
</feature>
<feature type="transmembrane region" description="Helical" evidence="6">
    <location>
        <begin position="350"/>
        <end position="369"/>
    </location>
</feature>
<dbReference type="PROSITE" id="PS50850">
    <property type="entry name" value="MFS"/>
    <property type="match status" value="1"/>
</dbReference>
<dbReference type="Gene3D" id="1.20.1250.20">
    <property type="entry name" value="MFS general substrate transporter like domains"/>
    <property type="match status" value="2"/>
</dbReference>
<feature type="transmembrane region" description="Helical" evidence="6">
    <location>
        <begin position="89"/>
        <end position="108"/>
    </location>
</feature>
<dbReference type="InterPro" id="IPR036259">
    <property type="entry name" value="MFS_trans_sf"/>
</dbReference>
<evidence type="ECO:0000259" key="7">
    <source>
        <dbReference type="PROSITE" id="PS50850"/>
    </source>
</evidence>
<dbReference type="GO" id="GO:0022857">
    <property type="term" value="F:transmembrane transporter activity"/>
    <property type="evidence" value="ECO:0007669"/>
    <property type="project" value="InterPro"/>
</dbReference>
<feature type="transmembrane region" description="Helical" evidence="6">
    <location>
        <begin position="114"/>
        <end position="135"/>
    </location>
</feature>
<dbReference type="InterPro" id="IPR011701">
    <property type="entry name" value="MFS"/>
</dbReference>
<accession>A0A7J5TKN0</accession>
<feature type="transmembrane region" description="Helical" evidence="6">
    <location>
        <begin position="415"/>
        <end position="435"/>
    </location>
</feature>
<keyword evidence="5 6" id="KW-0472">Membrane</keyword>
<evidence type="ECO:0000256" key="3">
    <source>
        <dbReference type="ARBA" id="ARBA00022692"/>
    </source>
</evidence>
<proteinExistence type="predicted"/>
<dbReference type="AlphaFoldDB" id="A0A7J5TKN0"/>
<evidence type="ECO:0000256" key="5">
    <source>
        <dbReference type="ARBA" id="ARBA00023136"/>
    </source>
</evidence>
<dbReference type="InterPro" id="IPR020846">
    <property type="entry name" value="MFS_dom"/>
</dbReference>
<feature type="transmembrane region" description="Helical" evidence="6">
    <location>
        <begin position="147"/>
        <end position="171"/>
    </location>
</feature>
<dbReference type="PANTHER" id="PTHR23501">
    <property type="entry name" value="MAJOR FACILITATOR SUPERFAMILY"/>
    <property type="match status" value="1"/>
</dbReference>
<organism evidence="8 9">
    <name type="scientific">Bifidobacterium dentium</name>
    <dbReference type="NCBI Taxonomy" id="1689"/>
    <lineage>
        <taxon>Bacteria</taxon>
        <taxon>Bacillati</taxon>
        <taxon>Actinomycetota</taxon>
        <taxon>Actinomycetes</taxon>
        <taxon>Bifidobacteriales</taxon>
        <taxon>Bifidobacteriaceae</taxon>
        <taxon>Bifidobacterium</taxon>
    </lineage>
</organism>